<evidence type="ECO:0000313" key="3">
    <source>
        <dbReference type="Proteomes" id="UP000054988"/>
    </source>
</evidence>
<evidence type="ECO:0000313" key="2">
    <source>
        <dbReference type="EMBL" id="KTB29145.1"/>
    </source>
</evidence>
<accession>A0A0W0EYJ4</accession>
<dbReference type="AlphaFoldDB" id="A0A0W0EYJ4"/>
<reference evidence="2 3" key="1">
    <citation type="submission" date="2015-12" db="EMBL/GenBank/DDBJ databases">
        <title>Draft genome sequence of Moniliophthora roreri, the causal agent of frosty pod rot of cacao.</title>
        <authorList>
            <person name="Aime M.C."/>
            <person name="Diaz-Valderrama J.R."/>
            <person name="Kijpornyongpan T."/>
            <person name="Phillips-Mora W."/>
        </authorList>
    </citation>
    <scope>NUCLEOTIDE SEQUENCE [LARGE SCALE GENOMIC DNA]</scope>
    <source>
        <strain evidence="2 3">MCA 2952</strain>
    </source>
</reference>
<name>A0A0W0EYJ4_MONRR</name>
<evidence type="ECO:0000256" key="1">
    <source>
        <dbReference type="SAM" id="MobiDB-lite"/>
    </source>
</evidence>
<organism evidence="2 3">
    <name type="scientific">Moniliophthora roreri</name>
    <name type="common">Frosty pod rot fungus</name>
    <name type="synonym">Monilia roreri</name>
    <dbReference type="NCBI Taxonomy" id="221103"/>
    <lineage>
        <taxon>Eukaryota</taxon>
        <taxon>Fungi</taxon>
        <taxon>Dikarya</taxon>
        <taxon>Basidiomycota</taxon>
        <taxon>Agaricomycotina</taxon>
        <taxon>Agaricomycetes</taxon>
        <taxon>Agaricomycetidae</taxon>
        <taxon>Agaricales</taxon>
        <taxon>Marasmiineae</taxon>
        <taxon>Marasmiaceae</taxon>
        <taxon>Moniliophthora</taxon>
    </lineage>
</organism>
<proteinExistence type="predicted"/>
<dbReference type="Proteomes" id="UP000054988">
    <property type="component" value="Unassembled WGS sequence"/>
</dbReference>
<comment type="caution">
    <text evidence="2">The sequence shown here is derived from an EMBL/GenBank/DDBJ whole genome shotgun (WGS) entry which is preliminary data.</text>
</comment>
<feature type="compositionally biased region" description="Polar residues" evidence="1">
    <location>
        <begin position="38"/>
        <end position="53"/>
    </location>
</feature>
<sequence length="256" mass="28049">MNHPTRNYPYDQSAPYSSDDIPPPSGYPYGNAYGRGSYDQQSYYPPTSATTHASVDPRYRSSTPTVAHTYRYSRSGDDRYPQASGLPATTSPGYYDSYPQSSQSGGDRKRTSLQGCTRPRDISRVHLDTVVIPRQAQSCQDEQAAARELRTPRPYRPQRNATLAKSAGRPFRDLTTGKDIMKHSTFHVPSSTAVVTAERSSAGLIRLNVILTTAAMRCLHPSEASTDAIHSAVFRSCDIMDALPVPLGSPTSRSPS</sequence>
<protein>
    <submittedName>
        <fullName evidence="2">Uncharacterized protein</fullName>
    </submittedName>
</protein>
<feature type="compositionally biased region" description="Polar residues" evidence="1">
    <location>
        <begin position="87"/>
        <end position="105"/>
    </location>
</feature>
<dbReference type="EMBL" id="LATX01002447">
    <property type="protein sequence ID" value="KTB29145.1"/>
    <property type="molecule type" value="Genomic_DNA"/>
</dbReference>
<feature type="region of interest" description="Disordered" evidence="1">
    <location>
        <begin position="1"/>
        <end position="120"/>
    </location>
</feature>
<gene>
    <name evidence="2" type="ORF">WG66_18274</name>
</gene>